<protein>
    <submittedName>
        <fullName evidence="10">Acyl-ACP thioesterase</fullName>
    </submittedName>
</protein>
<keyword evidence="5" id="KW-0809">Transit peptide</keyword>
<evidence type="ECO:0000256" key="5">
    <source>
        <dbReference type="ARBA" id="ARBA00022946"/>
    </source>
</evidence>
<feature type="domain" description="Acyl-ACP thioesterase-like C-terminal" evidence="9">
    <location>
        <begin position="150"/>
        <end position="201"/>
    </location>
</feature>
<evidence type="ECO:0000259" key="8">
    <source>
        <dbReference type="Pfam" id="PF01643"/>
    </source>
</evidence>
<comment type="caution">
    <text evidence="10">The sequence shown here is derived from an EMBL/GenBank/DDBJ whole genome shotgun (WGS) entry which is preliminary data.</text>
</comment>
<organism evidence="10 11">
    <name type="scientific">Frisingicoccus caecimuris</name>
    <dbReference type="NCBI Taxonomy" id="1796636"/>
    <lineage>
        <taxon>Bacteria</taxon>
        <taxon>Bacillati</taxon>
        <taxon>Bacillota</taxon>
        <taxon>Clostridia</taxon>
        <taxon>Lachnospirales</taxon>
        <taxon>Lachnospiraceae</taxon>
        <taxon>Frisingicoccus</taxon>
    </lineage>
</organism>
<evidence type="ECO:0000256" key="3">
    <source>
        <dbReference type="ARBA" id="ARBA00022801"/>
    </source>
</evidence>
<evidence type="ECO:0000256" key="6">
    <source>
        <dbReference type="ARBA" id="ARBA00023098"/>
    </source>
</evidence>
<keyword evidence="7" id="KW-0275">Fatty acid biosynthesis</keyword>
<dbReference type="Proteomes" id="UP000295711">
    <property type="component" value="Unassembled WGS sequence"/>
</dbReference>
<keyword evidence="6" id="KW-0443">Lipid metabolism</keyword>
<dbReference type="Gene3D" id="3.10.129.10">
    <property type="entry name" value="Hotdog Thioesterase"/>
    <property type="match status" value="1"/>
</dbReference>
<reference evidence="10 11" key="1">
    <citation type="submission" date="2019-03" db="EMBL/GenBank/DDBJ databases">
        <title>Genomic Encyclopedia of Type Strains, Phase IV (KMG-IV): sequencing the most valuable type-strain genomes for metagenomic binning, comparative biology and taxonomic classification.</title>
        <authorList>
            <person name="Goeker M."/>
        </authorList>
    </citation>
    <scope>NUCLEOTIDE SEQUENCE [LARGE SCALE GENOMIC DNA]</scope>
    <source>
        <strain evidence="10 11">DSM 28559</strain>
    </source>
</reference>
<dbReference type="InterPro" id="IPR002864">
    <property type="entry name" value="Acyl-ACP_thioesterase_NHD"/>
</dbReference>
<dbReference type="GO" id="GO:0016297">
    <property type="term" value="F:fatty acyl-[ACP] hydrolase activity"/>
    <property type="evidence" value="ECO:0007669"/>
    <property type="project" value="InterPro"/>
</dbReference>
<dbReference type="PANTHER" id="PTHR31727:SF6">
    <property type="entry name" value="OLEOYL-ACYL CARRIER PROTEIN THIOESTERASE 1, CHLOROPLASTIC"/>
    <property type="match status" value="1"/>
</dbReference>
<evidence type="ECO:0000256" key="4">
    <source>
        <dbReference type="ARBA" id="ARBA00022832"/>
    </source>
</evidence>
<evidence type="ECO:0000256" key="1">
    <source>
        <dbReference type="ARBA" id="ARBA00006500"/>
    </source>
</evidence>
<dbReference type="Pfam" id="PF20791">
    <property type="entry name" value="Acyl-ACP_TE_C"/>
    <property type="match status" value="1"/>
</dbReference>
<evidence type="ECO:0000313" key="11">
    <source>
        <dbReference type="Proteomes" id="UP000295711"/>
    </source>
</evidence>
<evidence type="ECO:0000313" key="10">
    <source>
        <dbReference type="EMBL" id="TCO82838.1"/>
    </source>
</evidence>
<evidence type="ECO:0000256" key="7">
    <source>
        <dbReference type="ARBA" id="ARBA00023160"/>
    </source>
</evidence>
<dbReference type="EMBL" id="SLXA01000015">
    <property type="protein sequence ID" value="TCO82838.1"/>
    <property type="molecule type" value="Genomic_DNA"/>
</dbReference>
<proteinExistence type="inferred from homology"/>
<dbReference type="GO" id="GO:0000036">
    <property type="term" value="F:acyl carrier activity"/>
    <property type="evidence" value="ECO:0007669"/>
    <property type="project" value="TreeGrafter"/>
</dbReference>
<evidence type="ECO:0000259" key="9">
    <source>
        <dbReference type="Pfam" id="PF20791"/>
    </source>
</evidence>
<sequence length="231" mass="26344">MERPVTYSEVGADYRVDMAQVINYFQDCSCFQSDELGVGPKNMDILGKVWMLNSWQIVVERYPTYGESITVGTWPYDFKGPLGLRNFIIDDASGGRIARANSVWAMIDVTTGRPVRVDRTQIEAYQMEPKESMNYEGRKIPISGEFETLEPITVTRACLDTNHHMNNARYVAVAMEYLPENYRIHQIRVEYKHSARYGDILIPKRQVKAGTIVVLLEKAGGEVCVITEFTE</sequence>
<gene>
    <name evidence="10" type="ORF">EV212_11518</name>
</gene>
<keyword evidence="4" id="KW-0276">Fatty acid metabolism</keyword>
<keyword evidence="11" id="KW-1185">Reference proteome</keyword>
<evidence type="ECO:0000256" key="2">
    <source>
        <dbReference type="ARBA" id="ARBA00022516"/>
    </source>
</evidence>
<dbReference type="InterPro" id="IPR049427">
    <property type="entry name" value="Acyl-ACP_TE_C"/>
</dbReference>
<dbReference type="InterPro" id="IPR029069">
    <property type="entry name" value="HotDog_dom_sf"/>
</dbReference>
<feature type="domain" description="Acyl-ACP thioesterase N-terminal hotdog" evidence="8">
    <location>
        <begin position="4"/>
        <end position="120"/>
    </location>
</feature>
<dbReference type="PANTHER" id="PTHR31727">
    <property type="entry name" value="OLEOYL-ACYL CARRIER PROTEIN THIOESTERASE 1, CHLOROPLASTIC"/>
    <property type="match status" value="1"/>
</dbReference>
<accession>A0A4R2LSU4</accession>
<dbReference type="SUPFAM" id="SSF54637">
    <property type="entry name" value="Thioesterase/thiol ester dehydrase-isomerase"/>
    <property type="match status" value="2"/>
</dbReference>
<dbReference type="Pfam" id="PF01643">
    <property type="entry name" value="Acyl-ACP_TE"/>
    <property type="match status" value="1"/>
</dbReference>
<dbReference type="AlphaFoldDB" id="A0A4R2LSU4"/>
<keyword evidence="2" id="KW-0444">Lipid biosynthesis</keyword>
<comment type="similarity">
    <text evidence="1">Belongs to the acyl-ACP thioesterase family.</text>
</comment>
<dbReference type="CDD" id="cd00586">
    <property type="entry name" value="4HBT"/>
    <property type="match status" value="1"/>
</dbReference>
<name>A0A4R2LSU4_9FIRM</name>
<keyword evidence="3" id="KW-0378">Hydrolase</keyword>
<dbReference type="InterPro" id="IPR045023">
    <property type="entry name" value="FATA/B"/>
</dbReference>